<dbReference type="EMBL" id="AEVG01000098">
    <property type="protein sequence ID" value="EFX91555.1"/>
    <property type="molecule type" value="Genomic_DNA"/>
</dbReference>
<evidence type="ECO:0000313" key="2">
    <source>
        <dbReference type="Proteomes" id="UP000005467"/>
    </source>
</evidence>
<keyword evidence="2" id="KW-1185">Reference proteome</keyword>
<accession>E8KHR8</accession>
<dbReference type="AlphaFoldDB" id="E8KHR8"/>
<dbReference type="HOGENOM" id="CLU_2550745_0_0_6"/>
<evidence type="ECO:0000313" key="1">
    <source>
        <dbReference type="EMBL" id="EFX91555.1"/>
    </source>
</evidence>
<comment type="caution">
    <text evidence="1">The sequence shown here is derived from an EMBL/GenBank/DDBJ whole genome shotgun (WGS) entry which is preliminary data.</text>
</comment>
<gene>
    <name evidence="1" type="ORF">HMPREF0027_1385</name>
</gene>
<protein>
    <submittedName>
        <fullName evidence="1">Uncharacterized protein</fullName>
    </submittedName>
</protein>
<proteinExistence type="predicted"/>
<name>E8KHR8_9PAST</name>
<organism evidence="1 2">
    <name type="scientific">Actinobacillus ureae ATCC 25976</name>
    <dbReference type="NCBI Taxonomy" id="887324"/>
    <lineage>
        <taxon>Bacteria</taxon>
        <taxon>Pseudomonadati</taxon>
        <taxon>Pseudomonadota</taxon>
        <taxon>Gammaproteobacteria</taxon>
        <taxon>Pasteurellales</taxon>
        <taxon>Pasteurellaceae</taxon>
        <taxon>Actinobacillus</taxon>
    </lineage>
</organism>
<reference evidence="1 2" key="1">
    <citation type="submission" date="2011-01" db="EMBL/GenBank/DDBJ databases">
        <authorList>
            <person name="Muzny D."/>
            <person name="Qin X."/>
            <person name="Deng J."/>
            <person name="Jiang H."/>
            <person name="Liu Y."/>
            <person name="Qu J."/>
            <person name="Song X.-Z."/>
            <person name="Zhang L."/>
            <person name="Thornton R."/>
            <person name="Coyle M."/>
            <person name="Francisco L."/>
            <person name="Jackson L."/>
            <person name="Javaid M."/>
            <person name="Korchina V."/>
            <person name="Kovar C."/>
            <person name="Mata R."/>
            <person name="Mathew T."/>
            <person name="Ngo R."/>
            <person name="Nguyen L."/>
            <person name="Nguyen N."/>
            <person name="Okwuonu G."/>
            <person name="Ongeri F."/>
            <person name="Pham C."/>
            <person name="Simmons D."/>
            <person name="Wilczek-Boney K."/>
            <person name="Hale W."/>
            <person name="Jakkamsetti A."/>
            <person name="Pham P."/>
            <person name="Ruth R."/>
            <person name="San Lucas F."/>
            <person name="Warren J."/>
            <person name="Zhang J."/>
            <person name="Zhao Z."/>
            <person name="Zhou C."/>
            <person name="Zhu D."/>
            <person name="Lee S."/>
            <person name="Bess C."/>
            <person name="Blankenburg K."/>
            <person name="Forbes L."/>
            <person name="Fu Q."/>
            <person name="Gubbala S."/>
            <person name="Hirani K."/>
            <person name="Jayaseelan J.C."/>
            <person name="Lara F."/>
            <person name="Munidasa M."/>
            <person name="Palculict T."/>
            <person name="Patil S."/>
            <person name="Pu L.-L."/>
            <person name="Saada N."/>
            <person name="Tang L."/>
            <person name="Weissenberger G."/>
            <person name="Zhu Y."/>
            <person name="Hemphill L."/>
            <person name="Shang Y."/>
            <person name="Youmans B."/>
            <person name="Ayvaz T."/>
            <person name="Ross M."/>
            <person name="Santibanez J."/>
            <person name="Aqrawi P."/>
            <person name="Gross S."/>
            <person name="Joshi V."/>
            <person name="Fowler G."/>
            <person name="Nazareth L."/>
            <person name="Reid J."/>
            <person name="Worley K."/>
            <person name="Petrosino J."/>
            <person name="Highlander S."/>
            <person name="Gibbs R."/>
        </authorList>
    </citation>
    <scope>NUCLEOTIDE SEQUENCE [LARGE SCALE GENOMIC DNA]</scope>
    <source>
        <strain evidence="1 2">ATCC 25976</strain>
    </source>
</reference>
<sequence>MNSKMIQDDAVIKLMNRNARTMETKGVYQGSAAHKTGLLFAAHLKGIGNAIKFAQNVTITKDGYGTPIKEYYELGKESVGKQ</sequence>
<dbReference type="Proteomes" id="UP000005467">
    <property type="component" value="Unassembled WGS sequence"/>
</dbReference>